<dbReference type="STRING" id="190974.SAMN05216439_0462"/>
<sequence length="213" mass="26211">MKFEFNNTFFNELANSIMMKQDYQDSKQLAEHSYYDKLNKNDYYNIDEKFNLMEKGKSLEKSNPQSAINFYNELKHNELFINDYYPYRRIGIVCKKNKMHQDDFANILNFFNKDTKIYCNNHQYLWFYNKILELKKTLNIPQNRMDLIHEDINYFNNNKMFYKTSQNTPSPIAERIYKNKSSNEIYVIKQEKYDFIQTIYEIEEYERGFERRN</sequence>
<gene>
    <name evidence="1" type="ORF">SAMN05216439_0462</name>
</gene>
<dbReference type="Proteomes" id="UP000199506">
    <property type="component" value="Unassembled WGS sequence"/>
</dbReference>
<organism evidence="1 2">
    <name type="scientific">Methanobrevibacter gottschalkii</name>
    <dbReference type="NCBI Taxonomy" id="190974"/>
    <lineage>
        <taxon>Archaea</taxon>
        <taxon>Methanobacteriati</taxon>
        <taxon>Methanobacteriota</taxon>
        <taxon>Methanomada group</taxon>
        <taxon>Methanobacteria</taxon>
        <taxon>Methanobacteriales</taxon>
        <taxon>Methanobacteriaceae</taxon>
        <taxon>Methanobrevibacter</taxon>
    </lineage>
</organism>
<dbReference type="OrthoDB" id="203178at2157"/>
<protein>
    <submittedName>
        <fullName evidence="1">Uncharacterized protein</fullName>
    </submittedName>
</protein>
<name>A0A1H7PU63_9EURY</name>
<dbReference type="EMBL" id="FOAK01000016">
    <property type="protein sequence ID" value="SEL39008.1"/>
    <property type="molecule type" value="Genomic_DNA"/>
</dbReference>
<accession>A0A1H7PU63</accession>
<dbReference type="AlphaFoldDB" id="A0A1H7PU63"/>
<dbReference type="RefSeq" id="WP_091699908.1">
    <property type="nucleotide sequence ID" value="NZ_FOAK01000016.1"/>
</dbReference>
<evidence type="ECO:0000313" key="1">
    <source>
        <dbReference type="EMBL" id="SEL39008.1"/>
    </source>
</evidence>
<reference evidence="1 2" key="1">
    <citation type="submission" date="2016-10" db="EMBL/GenBank/DDBJ databases">
        <authorList>
            <person name="de Groot N.N."/>
        </authorList>
    </citation>
    <scope>NUCLEOTIDE SEQUENCE [LARGE SCALE GENOMIC DNA]</scope>
    <source>
        <strain evidence="1 2">DSM 11978</strain>
    </source>
</reference>
<proteinExistence type="predicted"/>
<evidence type="ECO:0000313" key="2">
    <source>
        <dbReference type="Proteomes" id="UP000199506"/>
    </source>
</evidence>